<dbReference type="InterPro" id="IPR020901">
    <property type="entry name" value="Prtase_inh_Kunz-CS"/>
</dbReference>
<keyword evidence="6" id="KW-0732">Signal</keyword>
<dbReference type="FunFam" id="4.10.410.10:FF:000026">
    <property type="entry name" value="Serine protease inhibitor, putative"/>
    <property type="match status" value="1"/>
</dbReference>
<dbReference type="Gene3D" id="4.10.410.10">
    <property type="entry name" value="Pancreatic trypsin inhibitor Kunitz domain"/>
    <property type="match status" value="1"/>
</dbReference>
<feature type="chain" id="PRO_5027813998" evidence="6">
    <location>
        <begin position="18"/>
        <end position="83"/>
    </location>
</feature>
<dbReference type="SMART" id="SM00131">
    <property type="entry name" value="KU"/>
    <property type="match status" value="1"/>
</dbReference>
<feature type="domain" description="BPTI/Kunitz inhibitor" evidence="7">
    <location>
        <begin position="26"/>
        <end position="76"/>
    </location>
</feature>
<gene>
    <name evidence="9" type="primary">LOC117573911</name>
</gene>
<keyword evidence="2" id="KW-0964">Secreted</keyword>
<reference evidence="9" key="1">
    <citation type="submission" date="2025-08" db="UniProtKB">
        <authorList>
            <consortium name="RefSeq"/>
        </authorList>
    </citation>
    <scope>IDENTIFICATION</scope>
    <source>
        <strain evidence="9">15112-1751.03</strain>
        <tissue evidence="9">Whole Adult</tissue>
    </source>
</reference>
<dbReference type="PANTHER" id="PTHR10083:SF381">
    <property type="entry name" value="BPTI_KUNITZ INHIBITOR DOMAIN-CONTAINING PROTEIN"/>
    <property type="match status" value="1"/>
</dbReference>
<keyword evidence="3" id="KW-0646">Protease inhibitor</keyword>
<proteinExistence type="predicted"/>
<evidence type="ECO:0000313" key="8">
    <source>
        <dbReference type="Proteomes" id="UP000515160"/>
    </source>
</evidence>
<organism evidence="8 9">
    <name type="scientific">Drosophila albomicans</name>
    <name type="common">Fruit fly</name>
    <dbReference type="NCBI Taxonomy" id="7291"/>
    <lineage>
        <taxon>Eukaryota</taxon>
        <taxon>Metazoa</taxon>
        <taxon>Ecdysozoa</taxon>
        <taxon>Arthropoda</taxon>
        <taxon>Hexapoda</taxon>
        <taxon>Insecta</taxon>
        <taxon>Pterygota</taxon>
        <taxon>Neoptera</taxon>
        <taxon>Endopterygota</taxon>
        <taxon>Diptera</taxon>
        <taxon>Brachycera</taxon>
        <taxon>Muscomorpha</taxon>
        <taxon>Ephydroidea</taxon>
        <taxon>Drosophilidae</taxon>
        <taxon>Drosophila</taxon>
    </lineage>
</organism>
<protein>
    <submittedName>
        <fullName evidence="9">PI-actitoxin-Afv2b</fullName>
    </submittedName>
</protein>
<dbReference type="OrthoDB" id="4473401at2759"/>
<sequence>MKLFLCLLCCFLAFLLANPEKTEERCMFKADAGPCNAKITMFAHDPFEGECIEFLYGGCGGNPNRFQTEAECRSACNVSEVFK</sequence>
<dbReference type="PANTHER" id="PTHR10083">
    <property type="entry name" value="KUNITZ-TYPE PROTEASE INHIBITOR-RELATED"/>
    <property type="match status" value="1"/>
</dbReference>
<dbReference type="InterPro" id="IPR036880">
    <property type="entry name" value="Kunitz_BPTI_sf"/>
</dbReference>
<dbReference type="GeneID" id="117573911"/>
<dbReference type="PRINTS" id="PR00759">
    <property type="entry name" value="BASICPTASE"/>
</dbReference>
<evidence type="ECO:0000256" key="3">
    <source>
        <dbReference type="ARBA" id="ARBA00022690"/>
    </source>
</evidence>
<dbReference type="CDD" id="cd00109">
    <property type="entry name" value="Kunitz-type"/>
    <property type="match status" value="1"/>
</dbReference>
<evidence type="ECO:0000259" key="7">
    <source>
        <dbReference type="PROSITE" id="PS50279"/>
    </source>
</evidence>
<evidence type="ECO:0000256" key="2">
    <source>
        <dbReference type="ARBA" id="ARBA00022525"/>
    </source>
</evidence>
<dbReference type="GO" id="GO:0004867">
    <property type="term" value="F:serine-type endopeptidase inhibitor activity"/>
    <property type="evidence" value="ECO:0007669"/>
    <property type="project" value="UniProtKB-KW"/>
</dbReference>
<evidence type="ECO:0000256" key="1">
    <source>
        <dbReference type="ARBA" id="ARBA00004613"/>
    </source>
</evidence>
<feature type="signal peptide" evidence="6">
    <location>
        <begin position="1"/>
        <end position="17"/>
    </location>
</feature>
<dbReference type="PROSITE" id="PS00280">
    <property type="entry name" value="BPTI_KUNITZ_1"/>
    <property type="match status" value="1"/>
</dbReference>
<keyword evidence="5" id="KW-1015">Disulfide bond</keyword>
<keyword evidence="8" id="KW-1185">Reference proteome</keyword>
<name>A0A6P8XAS3_DROAB</name>
<dbReference type="RefSeq" id="XP_034113311.1">
    <property type="nucleotide sequence ID" value="XM_034257420.2"/>
</dbReference>
<comment type="subcellular location">
    <subcellularLocation>
        <location evidence="1">Secreted</location>
    </subcellularLocation>
</comment>
<evidence type="ECO:0000256" key="5">
    <source>
        <dbReference type="ARBA" id="ARBA00023157"/>
    </source>
</evidence>
<evidence type="ECO:0000256" key="6">
    <source>
        <dbReference type="SAM" id="SignalP"/>
    </source>
</evidence>
<accession>A0A6P8XAS3</accession>
<evidence type="ECO:0000313" key="9">
    <source>
        <dbReference type="RefSeq" id="XP_034113311.1"/>
    </source>
</evidence>
<dbReference type="GO" id="GO:0005615">
    <property type="term" value="C:extracellular space"/>
    <property type="evidence" value="ECO:0007669"/>
    <property type="project" value="TreeGrafter"/>
</dbReference>
<dbReference type="AlphaFoldDB" id="A0A6P8XAS3"/>
<keyword evidence="4" id="KW-0722">Serine protease inhibitor</keyword>
<dbReference type="InterPro" id="IPR002223">
    <property type="entry name" value="Kunitz_BPTI"/>
</dbReference>
<dbReference type="Pfam" id="PF00014">
    <property type="entry name" value="Kunitz_BPTI"/>
    <property type="match status" value="1"/>
</dbReference>
<dbReference type="Proteomes" id="UP000515160">
    <property type="component" value="Chromosome 2R"/>
</dbReference>
<dbReference type="InterPro" id="IPR050098">
    <property type="entry name" value="TFPI/VKTCI-like"/>
</dbReference>
<dbReference type="PROSITE" id="PS50279">
    <property type="entry name" value="BPTI_KUNITZ_2"/>
    <property type="match status" value="1"/>
</dbReference>
<evidence type="ECO:0000256" key="4">
    <source>
        <dbReference type="ARBA" id="ARBA00022900"/>
    </source>
</evidence>
<dbReference type="SUPFAM" id="SSF57362">
    <property type="entry name" value="BPTI-like"/>
    <property type="match status" value="1"/>
</dbReference>